<dbReference type="PANTHER" id="PTHR30472:SF25">
    <property type="entry name" value="ABC TRANSPORTER PERMEASE PROTEIN MJ0876-RELATED"/>
    <property type="match status" value="1"/>
</dbReference>
<dbReference type="EMBL" id="JAHESF010000046">
    <property type="protein sequence ID" value="MBT1700702.1"/>
    <property type="molecule type" value="Genomic_DNA"/>
</dbReference>
<keyword evidence="7 8" id="KW-0472">Membrane</keyword>
<dbReference type="InterPro" id="IPR037294">
    <property type="entry name" value="ABC_BtuC-like"/>
</dbReference>
<sequence length="355" mass="36844">MQIALPITASRNTAVIGGLGILLLVAVVCSLTIGAVSIPAKDVAVILLKKLGLFSSVEVNSTHEVVLNAIRFPRIIMTLLIGATLGVSGAALQGLFRNPLVEPGLIGVSGGAAAAVVVVVVFGSVMALPSSGWVYNALVPLFAFAGGIITTFLVLKLSYQAGKTNIAVLVLIGVAMQALTGAVIGLAIFYADENQLRTYTFWTLGDLGGATWEKLFITAPLMVASVVVQLLQSRSLNAMALGEAEAFHVGVDIERTKRTIVFFSALGVGVGVSMAGVIGFIGLVVPHLVRVLFEPDHRLVLPASVLGGALLLILADVIARTVVSPAELPIGVVTALIGAPFFIALLLNAKRKQEI</sequence>
<evidence type="ECO:0000256" key="2">
    <source>
        <dbReference type="ARBA" id="ARBA00007935"/>
    </source>
</evidence>
<dbReference type="RefSeq" id="WP_254169390.1">
    <property type="nucleotide sequence ID" value="NZ_JAHESF010000046.1"/>
</dbReference>
<keyword evidence="10" id="KW-1185">Reference proteome</keyword>
<comment type="caution">
    <text evidence="9">The sequence shown here is derived from an EMBL/GenBank/DDBJ whole genome shotgun (WGS) entry which is preliminary data.</text>
</comment>
<comment type="similarity">
    <text evidence="2">Belongs to the binding-protein-dependent transport system permease family. FecCD subfamily.</text>
</comment>
<feature type="transmembrane region" description="Helical" evidence="8">
    <location>
        <begin position="330"/>
        <end position="349"/>
    </location>
</feature>
<feature type="transmembrane region" description="Helical" evidence="8">
    <location>
        <begin position="299"/>
        <end position="318"/>
    </location>
</feature>
<organism evidence="9 10">
    <name type="scientific">Chryseosolibacter histidini</name>
    <dbReference type="NCBI Taxonomy" id="2782349"/>
    <lineage>
        <taxon>Bacteria</taxon>
        <taxon>Pseudomonadati</taxon>
        <taxon>Bacteroidota</taxon>
        <taxon>Cytophagia</taxon>
        <taxon>Cytophagales</taxon>
        <taxon>Chryseotaleaceae</taxon>
        <taxon>Chryseosolibacter</taxon>
    </lineage>
</organism>
<dbReference type="CDD" id="cd06550">
    <property type="entry name" value="TM_ABC_iron-siderophores_like"/>
    <property type="match status" value="1"/>
</dbReference>
<feature type="transmembrane region" description="Helical" evidence="8">
    <location>
        <begin position="104"/>
        <end position="127"/>
    </location>
</feature>
<name>A0AAP2GSH8_9BACT</name>
<dbReference type="PANTHER" id="PTHR30472">
    <property type="entry name" value="FERRIC ENTEROBACTIN TRANSPORT SYSTEM PERMEASE PROTEIN"/>
    <property type="match status" value="1"/>
</dbReference>
<evidence type="ECO:0000256" key="7">
    <source>
        <dbReference type="ARBA" id="ARBA00023136"/>
    </source>
</evidence>
<evidence type="ECO:0000313" key="9">
    <source>
        <dbReference type="EMBL" id="MBT1700702.1"/>
    </source>
</evidence>
<dbReference type="Pfam" id="PF01032">
    <property type="entry name" value="FecCD"/>
    <property type="match status" value="1"/>
</dbReference>
<feature type="transmembrane region" description="Helical" evidence="8">
    <location>
        <begin position="167"/>
        <end position="191"/>
    </location>
</feature>
<keyword evidence="4" id="KW-1003">Cell membrane</keyword>
<comment type="subcellular location">
    <subcellularLocation>
        <location evidence="1">Cell membrane</location>
        <topology evidence="1">Multi-pass membrane protein</topology>
    </subcellularLocation>
</comment>
<feature type="transmembrane region" description="Helical" evidence="8">
    <location>
        <begin position="72"/>
        <end position="92"/>
    </location>
</feature>
<evidence type="ECO:0000256" key="6">
    <source>
        <dbReference type="ARBA" id="ARBA00022989"/>
    </source>
</evidence>
<feature type="transmembrane region" description="Helical" evidence="8">
    <location>
        <begin position="211"/>
        <end position="231"/>
    </location>
</feature>
<dbReference type="SUPFAM" id="SSF81345">
    <property type="entry name" value="ABC transporter involved in vitamin B12 uptake, BtuC"/>
    <property type="match status" value="1"/>
</dbReference>
<feature type="transmembrane region" description="Helical" evidence="8">
    <location>
        <begin position="133"/>
        <end position="155"/>
    </location>
</feature>
<evidence type="ECO:0000313" key="10">
    <source>
        <dbReference type="Proteomes" id="UP001319200"/>
    </source>
</evidence>
<evidence type="ECO:0000256" key="5">
    <source>
        <dbReference type="ARBA" id="ARBA00022692"/>
    </source>
</evidence>
<dbReference type="Proteomes" id="UP001319200">
    <property type="component" value="Unassembled WGS sequence"/>
</dbReference>
<keyword evidence="6 8" id="KW-1133">Transmembrane helix</keyword>
<dbReference type="InterPro" id="IPR000522">
    <property type="entry name" value="ABC_transptr_permease_BtuC"/>
</dbReference>
<keyword evidence="3" id="KW-0813">Transport</keyword>
<evidence type="ECO:0000256" key="8">
    <source>
        <dbReference type="SAM" id="Phobius"/>
    </source>
</evidence>
<reference evidence="9 10" key="1">
    <citation type="submission" date="2021-05" db="EMBL/GenBank/DDBJ databases">
        <title>A Polyphasic approach of four new species of the genus Ohtaekwangia: Ohtaekwangia histidinii sp. nov., Ohtaekwangia cretensis sp. nov., Ohtaekwangia indiensis sp. nov., Ohtaekwangia reichenbachii sp. nov. from diverse environment.</title>
        <authorList>
            <person name="Octaviana S."/>
        </authorList>
    </citation>
    <scope>NUCLEOTIDE SEQUENCE [LARGE SCALE GENOMIC DNA]</scope>
    <source>
        <strain evidence="9 10">PWU4</strain>
    </source>
</reference>
<accession>A0AAP2GSH8</accession>
<feature type="transmembrane region" description="Helical" evidence="8">
    <location>
        <begin position="260"/>
        <end position="287"/>
    </location>
</feature>
<dbReference type="GO" id="GO:0033214">
    <property type="term" value="P:siderophore-iron import into cell"/>
    <property type="evidence" value="ECO:0007669"/>
    <property type="project" value="TreeGrafter"/>
</dbReference>
<dbReference type="Gene3D" id="1.10.3470.10">
    <property type="entry name" value="ABC transporter involved in vitamin B12 uptake, BtuC"/>
    <property type="match status" value="1"/>
</dbReference>
<protein>
    <submittedName>
        <fullName evidence="9">Iron ABC transporter permease</fullName>
    </submittedName>
</protein>
<dbReference type="GO" id="GO:0022857">
    <property type="term" value="F:transmembrane transporter activity"/>
    <property type="evidence" value="ECO:0007669"/>
    <property type="project" value="InterPro"/>
</dbReference>
<keyword evidence="5 8" id="KW-0812">Transmembrane</keyword>
<dbReference type="AlphaFoldDB" id="A0AAP2GSH8"/>
<evidence type="ECO:0000256" key="3">
    <source>
        <dbReference type="ARBA" id="ARBA00022448"/>
    </source>
</evidence>
<proteinExistence type="inferred from homology"/>
<dbReference type="GO" id="GO:0005886">
    <property type="term" value="C:plasma membrane"/>
    <property type="evidence" value="ECO:0007669"/>
    <property type="project" value="UniProtKB-SubCell"/>
</dbReference>
<evidence type="ECO:0000256" key="1">
    <source>
        <dbReference type="ARBA" id="ARBA00004651"/>
    </source>
</evidence>
<dbReference type="FunFam" id="1.10.3470.10:FF:000001">
    <property type="entry name" value="Vitamin B12 ABC transporter permease BtuC"/>
    <property type="match status" value="1"/>
</dbReference>
<evidence type="ECO:0000256" key="4">
    <source>
        <dbReference type="ARBA" id="ARBA00022475"/>
    </source>
</evidence>
<feature type="transmembrane region" description="Helical" evidence="8">
    <location>
        <begin position="12"/>
        <end position="38"/>
    </location>
</feature>
<gene>
    <name evidence="9" type="ORF">KK083_27680</name>
</gene>